<sequence>MICPVLKVTICSSPSSFSPN</sequence>
<organism evidence="1">
    <name type="scientific">Rhizophora mucronata</name>
    <name type="common">Asiatic mangrove</name>
    <dbReference type="NCBI Taxonomy" id="61149"/>
    <lineage>
        <taxon>Eukaryota</taxon>
        <taxon>Viridiplantae</taxon>
        <taxon>Streptophyta</taxon>
        <taxon>Embryophyta</taxon>
        <taxon>Tracheophyta</taxon>
        <taxon>Spermatophyta</taxon>
        <taxon>Magnoliopsida</taxon>
        <taxon>eudicotyledons</taxon>
        <taxon>Gunneridae</taxon>
        <taxon>Pentapetalae</taxon>
        <taxon>rosids</taxon>
        <taxon>fabids</taxon>
        <taxon>Malpighiales</taxon>
        <taxon>Rhizophoraceae</taxon>
        <taxon>Rhizophora</taxon>
    </lineage>
</organism>
<protein>
    <submittedName>
        <fullName evidence="1">Uncharacterized protein</fullName>
    </submittedName>
</protein>
<accession>A0A2P2NU16</accession>
<dbReference type="AlphaFoldDB" id="A0A2P2NU16"/>
<evidence type="ECO:0000313" key="1">
    <source>
        <dbReference type="EMBL" id="MBX46017.1"/>
    </source>
</evidence>
<reference evidence="1" key="1">
    <citation type="submission" date="2018-02" db="EMBL/GenBank/DDBJ databases">
        <title>Rhizophora mucronata_Transcriptome.</title>
        <authorList>
            <person name="Meera S.P."/>
            <person name="Sreeshan A."/>
            <person name="Augustine A."/>
        </authorList>
    </citation>
    <scope>NUCLEOTIDE SEQUENCE</scope>
    <source>
        <tissue evidence="1">Leaf</tissue>
    </source>
</reference>
<proteinExistence type="predicted"/>
<name>A0A2P2NU16_RHIMU</name>
<dbReference type="EMBL" id="GGEC01065533">
    <property type="protein sequence ID" value="MBX46017.1"/>
    <property type="molecule type" value="Transcribed_RNA"/>
</dbReference>